<protein>
    <recommendedName>
        <fullName evidence="2">HNH nuclease domain-containing protein</fullName>
    </recommendedName>
</protein>
<organism evidence="3 4">
    <name type="scientific">Schizothecium vesticola</name>
    <dbReference type="NCBI Taxonomy" id="314040"/>
    <lineage>
        <taxon>Eukaryota</taxon>
        <taxon>Fungi</taxon>
        <taxon>Dikarya</taxon>
        <taxon>Ascomycota</taxon>
        <taxon>Pezizomycotina</taxon>
        <taxon>Sordariomycetes</taxon>
        <taxon>Sordariomycetidae</taxon>
        <taxon>Sordariales</taxon>
        <taxon>Schizotheciaceae</taxon>
        <taxon>Schizothecium</taxon>
    </lineage>
</organism>
<dbReference type="AlphaFoldDB" id="A0AA40F8P9"/>
<accession>A0AA40F8P9</accession>
<evidence type="ECO:0000313" key="4">
    <source>
        <dbReference type="Proteomes" id="UP001172155"/>
    </source>
</evidence>
<name>A0AA40F8P9_9PEZI</name>
<gene>
    <name evidence="3" type="ORF">B0T18DRAFT_395950</name>
</gene>
<dbReference type="InterPro" id="IPR003615">
    <property type="entry name" value="HNH_nuc"/>
</dbReference>
<comment type="caution">
    <text evidence="3">The sequence shown here is derived from an EMBL/GenBank/DDBJ whole genome shotgun (WGS) entry which is preliminary data.</text>
</comment>
<evidence type="ECO:0000259" key="2">
    <source>
        <dbReference type="Pfam" id="PF13391"/>
    </source>
</evidence>
<feature type="region of interest" description="Disordered" evidence="1">
    <location>
        <begin position="15"/>
        <end position="36"/>
    </location>
</feature>
<evidence type="ECO:0000256" key="1">
    <source>
        <dbReference type="SAM" id="MobiDB-lite"/>
    </source>
</evidence>
<dbReference type="Proteomes" id="UP001172155">
    <property type="component" value="Unassembled WGS sequence"/>
</dbReference>
<proteinExistence type="predicted"/>
<dbReference type="EMBL" id="JAUKUD010000001">
    <property type="protein sequence ID" value="KAK0753082.1"/>
    <property type="molecule type" value="Genomic_DNA"/>
</dbReference>
<keyword evidence="4" id="KW-1185">Reference proteome</keyword>
<evidence type="ECO:0000313" key="3">
    <source>
        <dbReference type="EMBL" id="KAK0753082.1"/>
    </source>
</evidence>
<feature type="domain" description="HNH nuclease" evidence="2">
    <location>
        <begin position="164"/>
        <end position="262"/>
    </location>
</feature>
<sequence length="360" mass="39911">MADFQWDEDPLAQLGEITPHPVRSPSESSEPLSSAHGSVIAETAKAVANNVLLDYKPIHNSDDTVKVLQAFLDNLSGPGLGTLCNDIYAIKDKQRLLRQLRNFLVDAILKPMAAAGGREPPVTPPPNESAARDIEYAMPTIEGSSRTDHHWLKQQCLDRDGGRCLLTGAIDTDRYGRMAPGERKGARHARTQCAHLLPFALSKLNKRSATHVKNKATIWWALYQYFPALRGKIAANTVNQPGNAVMLSAAIHQDFGLFAFGFRSMEEQHKYHIEILDEDSFYAAQFPTTTTFPQHDPAVPRPDPDILDVHLRIGRILKVSGIGYRVQSSLREYASGEQDIAWDGSTDLGNIIRRKMLIGI</sequence>
<feature type="compositionally biased region" description="Low complexity" evidence="1">
    <location>
        <begin position="24"/>
        <end position="34"/>
    </location>
</feature>
<dbReference type="Pfam" id="PF13391">
    <property type="entry name" value="HNH_2"/>
    <property type="match status" value="1"/>
</dbReference>
<reference evidence="3" key="1">
    <citation type="submission" date="2023-06" db="EMBL/GenBank/DDBJ databases">
        <title>Genome-scale phylogeny and comparative genomics of the fungal order Sordariales.</title>
        <authorList>
            <consortium name="Lawrence Berkeley National Laboratory"/>
            <person name="Hensen N."/>
            <person name="Bonometti L."/>
            <person name="Westerberg I."/>
            <person name="Brannstrom I.O."/>
            <person name="Guillou S."/>
            <person name="Cros-Aarteil S."/>
            <person name="Calhoun S."/>
            <person name="Haridas S."/>
            <person name="Kuo A."/>
            <person name="Mondo S."/>
            <person name="Pangilinan J."/>
            <person name="Riley R."/>
            <person name="LaButti K."/>
            <person name="Andreopoulos B."/>
            <person name="Lipzen A."/>
            <person name="Chen C."/>
            <person name="Yanf M."/>
            <person name="Daum C."/>
            <person name="Ng V."/>
            <person name="Clum A."/>
            <person name="Steindorff A."/>
            <person name="Ohm R."/>
            <person name="Martin F."/>
            <person name="Silar P."/>
            <person name="Natvig D."/>
            <person name="Lalanne C."/>
            <person name="Gautier V."/>
            <person name="Ament-velasquez S.L."/>
            <person name="Kruys A."/>
            <person name="Hutchinson M.I."/>
            <person name="Powell A.J."/>
            <person name="Barry K."/>
            <person name="Miller A.N."/>
            <person name="Grigoriev I.V."/>
            <person name="Debuchy R."/>
            <person name="Gladieux P."/>
            <person name="Thoren M.H."/>
            <person name="Johannesson H."/>
        </authorList>
    </citation>
    <scope>NUCLEOTIDE SEQUENCE</scope>
    <source>
        <strain evidence="3">SMH3187-1</strain>
    </source>
</reference>